<protein>
    <submittedName>
        <fullName evidence="2">Uncharacterized protein</fullName>
    </submittedName>
</protein>
<sequence>MDTSLGGVTIIRRYLYEAKQIVASMSYENLQGIHALVHSFMIHIFIGCLSIFERV</sequence>
<keyword evidence="1" id="KW-1133">Transmembrane helix</keyword>
<keyword evidence="1" id="KW-0812">Transmembrane</keyword>
<comment type="caution">
    <text evidence="2">The sequence shown here is derived from an EMBL/GenBank/DDBJ whole genome shotgun (WGS) entry which is preliminary data.</text>
</comment>
<evidence type="ECO:0000313" key="2">
    <source>
        <dbReference type="EMBL" id="GKV11327.1"/>
    </source>
</evidence>
<reference evidence="2 3" key="1">
    <citation type="journal article" date="2021" name="Commun. Biol.">
        <title>The genome of Shorea leprosula (Dipterocarpaceae) highlights the ecological relevance of drought in aseasonal tropical rainforests.</title>
        <authorList>
            <person name="Ng K.K.S."/>
            <person name="Kobayashi M.J."/>
            <person name="Fawcett J.A."/>
            <person name="Hatakeyama M."/>
            <person name="Paape T."/>
            <person name="Ng C.H."/>
            <person name="Ang C.C."/>
            <person name="Tnah L.H."/>
            <person name="Lee C.T."/>
            <person name="Nishiyama T."/>
            <person name="Sese J."/>
            <person name="O'Brien M.J."/>
            <person name="Copetti D."/>
            <person name="Mohd Noor M.I."/>
            <person name="Ong R.C."/>
            <person name="Putra M."/>
            <person name="Sireger I.Z."/>
            <person name="Indrioko S."/>
            <person name="Kosugi Y."/>
            <person name="Izuno A."/>
            <person name="Isagi Y."/>
            <person name="Lee S.L."/>
            <person name="Shimizu K.K."/>
        </authorList>
    </citation>
    <scope>NUCLEOTIDE SEQUENCE [LARGE SCALE GENOMIC DNA]</scope>
    <source>
        <strain evidence="2">214</strain>
    </source>
</reference>
<dbReference type="AlphaFoldDB" id="A0AAV5JIH8"/>
<organism evidence="2 3">
    <name type="scientific">Rubroshorea leprosula</name>
    <dbReference type="NCBI Taxonomy" id="152421"/>
    <lineage>
        <taxon>Eukaryota</taxon>
        <taxon>Viridiplantae</taxon>
        <taxon>Streptophyta</taxon>
        <taxon>Embryophyta</taxon>
        <taxon>Tracheophyta</taxon>
        <taxon>Spermatophyta</taxon>
        <taxon>Magnoliopsida</taxon>
        <taxon>eudicotyledons</taxon>
        <taxon>Gunneridae</taxon>
        <taxon>Pentapetalae</taxon>
        <taxon>rosids</taxon>
        <taxon>malvids</taxon>
        <taxon>Malvales</taxon>
        <taxon>Dipterocarpaceae</taxon>
        <taxon>Rubroshorea</taxon>
    </lineage>
</organism>
<feature type="transmembrane region" description="Helical" evidence="1">
    <location>
        <begin position="33"/>
        <end position="52"/>
    </location>
</feature>
<accession>A0AAV5JIH8</accession>
<evidence type="ECO:0000256" key="1">
    <source>
        <dbReference type="SAM" id="Phobius"/>
    </source>
</evidence>
<dbReference type="EMBL" id="BPVZ01000034">
    <property type="protein sequence ID" value="GKV11327.1"/>
    <property type="molecule type" value="Genomic_DNA"/>
</dbReference>
<dbReference type="Proteomes" id="UP001054252">
    <property type="component" value="Unassembled WGS sequence"/>
</dbReference>
<name>A0AAV5JIH8_9ROSI</name>
<keyword evidence="3" id="KW-1185">Reference proteome</keyword>
<proteinExistence type="predicted"/>
<evidence type="ECO:0000313" key="3">
    <source>
        <dbReference type="Proteomes" id="UP001054252"/>
    </source>
</evidence>
<keyword evidence="1" id="KW-0472">Membrane</keyword>
<gene>
    <name evidence="2" type="ORF">SLEP1_g22591</name>
</gene>